<feature type="transmembrane region" description="Helical" evidence="7">
    <location>
        <begin position="284"/>
        <end position="303"/>
    </location>
</feature>
<dbReference type="GO" id="GO:0022857">
    <property type="term" value="F:transmembrane transporter activity"/>
    <property type="evidence" value="ECO:0007669"/>
    <property type="project" value="InterPro"/>
</dbReference>
<evidence type="ECO:0000313" key="9">
    <source>
        <dbReference type="EMBL" id="PRO75543.1"/>
    </source>
</evidence>
<keyword evidence="5 7" id="KW-1133">Transmembrane helix</keyword>
<dbReference type="InterPro" id="IPR020846">
    <property type="entry name" value="MFS_dom"/>
</dbReference>
<evidence type="ECO:0000256" key="4">
    <source>
        <dbReference type="ARBA" id="ARBA00022692"/>
    </source>
</evidence>
<sequence>MSSQVRLTLIAFLSYMIMSGLLTQAGVILNAIAAQLDMSAARTVSIFSWLTGGALIGTLLSMYLYTRFSVRRLLITTYSVLLLLGLALPFLTGAGYSTLAAVFLGLGVCCGCGLSGGAVIISRIYRAQRRASAFIATDCAFSAAGFIFPTLAGWLLVRELDWTLSYLAVASLAVIVLSLAATSAFPDTHHATSTAGNDEPAPERETALMQFKRILTPRVMCFAIGVCLYLIAQTTFLTWAPNYLMAYFDAQPEVAGQVVGNYWGFSIFGLLTSVVLVNFIPTRIMLLVVSGIAIACTTAFLLIESVETFLTLGLAFGLLTTCIYKIAISVGTQQIADSPPMLVTLMLFSGSIGSTLAPVVSGLVVDSSDEKGALMLALTGFVTMLVLFITAMLLERLAKRQTLPEQSQPESV</sequence>
<dbReference type="EMBL" id="PVNP01000003">
    <property type="protein sequence ID" value="PRO75543.1"/>
    <property type="molecule type" value="Genomic_DNA"/>
</dbReference>
<comment type="similarity">
    <text evidence="2">Belongs to the major facilitator superfamily.</text>
</comment>
<feature type="transmembrane region" description="Helical" evidence="7">
    <location>
        <begin position="73"/>
        <end position="92"/>
    </location>
</feature>
<dbReference type="InterPro" id="IPR036259">
    <property type="entry name" value="MFS_trans_sf"/>
</dbReference>
<proteinExistence type="inferred from homology"/>
<comment type="subcellular location">
    <subcellularLocation>
        <location evidence="1">Endomembrane system</location>
        <topology evidence="1">Multi-pass membrane protein</topology>
    </subcellularLocation>
</comment>
<keyword evidence="3" id="KW-0813">Transport</keyword>
<evidence type="ECO:0000256" key="3">
    <source>
        <dbReference type="ARBA" id="ARBA00022448"/>
    </source>
</evidence>
<dbReference type="RefSeq" id="WP_105932760.1">
    <property type="nucleotide sequence ID" value="NZ_PVNP01000003.1"/>
</dbReference>
<feature type="transmembrane region" description="Helical" evidence="7">
    <location>
        <begin position="98"/>
        <end position="121"/>
    </location>
</feature>
<dbReference type="OrthoDB" id="6638029at2"/>
<evidence type="ECO:0000256" key="6">
    <source>
        <dbReference type="ARBA" id="ARBA00023136"/>
    </source>
</evidence>
<name>A0A2S9VGG3_9ALTE</name>
<accession>A0A2S9VGG3</accession>
<evidence type="ECO:0000256" key="1">
    <source>
        <dbReference type="ARBA" id="ARBA00004127"/>
    </source>
</evidence>
<dbReference type="GO" id="GO:0012505">
    <property type="term" value="C:endomembrane system"/>
    <property type="evidence" value="ECO:0007669"/>
    <property type="project" value="UniProtKB-SubCell"/>
</dbReference>
<feature type="transmembrane region" description="Helical" evidence="7">
    <location>
        <begin position="372"/>
        <end position="394"/>
    </location>
</feature>
<dbReference type="InterPro" id="IPR051788">
    <property type="entry name" value="MFS_Transporter"/>
</dbReference>
<evidence type="ECO:0000256" key="7">
    <source>
        <dbReference type="SAM" id="Phobius"/>
    </source>
</evidence>
<evidence type="ECO:0000313" key="10">
    <source>
        <dbReference type="Proteomes" id="UP000238949"/>
    </source>
</evidence>
<feature type="transmembrane region" description="Helical" evidence="7">
    <location>
        <begin position="46"/>
        <end position="66"/>
    </location>
</feature>
<feature type="transmembrane region" description="Helical" evidence="7">
    <location>
        <begin position="219"/>
        <end position="240"/>
    </location>
</feature>
<keyword evidence="4 7" id="KW-0812">Transmembrane</keyword>
<keyword evidence="6 7" id="KW-0472">Membrane</keyword>
<dbReference type="Proteomes" id="UP000238949">
    <property type="component" value="Unassembled WGS sequence"/>
</dbReference>
<gene>
    <name evidence="9" type="ORF">C6Y40_00120</name>
</gene>
<dbReference type="Pfam" id="PF07690">
    <property type="entry name" value="MFS_1"/>
    <property type="match status" value="1"/>
</dbReference>
<reference evidence="10" key="1">
    <citation type="journal article" date="2020" name="Int. J. Syst. Evol. Microbiol.">
        <title>Alteromonas alba sp. nov., a marine bacterium isolated from the seawater of the West Pacific Ocean.</title>
        <authorList>
            <person name="Sun C."/>
            <person name="Wu Y.-H."/>
            <person name="Xamxidin M."/>
            <person name="Cheng H."/>
            <person name="Xu X.-W."/>
        </authorList>
    </citation>
    <scope>NUCLEOTIDE SEQUENCE [LARGE SCALE GENOMIC DNA]</scope>
    <source>
        <strain evidence="10">190</strain>
    </source>
</reference>
<protein>
    <submittedName>
        <fullName evidence="9">MFS transporter TsgA</fullName>
    </submittedName>
</protein>
<feature type="transmembrane region" description="Helical" evidence="7">
    <location>
        <begin position="133"/>
        <end position="157"/>
    </location>
</feature>
<dbReference type="PROSITE" id="PS50850">
    <property type="entry name" value="MFS"/>
    <property type="match status" value="1"/>
</dbReference>
<dbReference type="GO" id="GO:0016020">
    <property type="term" value="C:membrane"/>
    <property type="evidence" value="ECO:0007669"/>
    <property type="project" value="TreeGrafter"/>
</dbReference>
<dbReference type="PANTHER" id="PTHR23514">
    <property type="entry name" value="BYPASS OF STOP CODON PROTEIN 6"/>
    <property type="match status" value="1"/>
</dbReference>
<feature type="transmembrane region" description="Helical" evidence="7">
    <location>
        <begin position="340"/>
        <end position="360"/>
    </location>
</feature>
<evidence type="ECO:0000256" key="5">
    <source>
        <dbReference type="ARBA" id="ARBA00022989"/>
    </source>
</evidence>
<dbReference type="SUPFAM" id="SSF103473">
    <property type="entry name" value="MFS general substrate transporter"/>
    <property type="match status" value="1"/>
</dbReference>
<feature type="domain" description="Major facilitator superfamily (MFS) profile" evidence="8">
    <location>
        <begin position="7"/>
        <end position="398"/>
    </location>
</feature>
<dbReference type="PANTHER" id="PTHR23514:SF3">
    <property type="entry name" value="BYPASS OF STOP CODON PROTEIN 6"/>
    <property type="match status" value="1"/>
</dbReference>
<feature type="transmembrane region" description="Helical" evidence="7">
    <location>
        <begin position="163"/>
        <end position="185"/>
    </location>
</feature>
<keyword evidence="10" id="KW-1185">Reference proteome</keyword>
<feature type="transmembrane region" description="Helical" evidence="7">
    <location>
        <begin position="12"/>
        <end position="34"/>
    </location>
</feature>
<comment type="caution">
    <text evidence="9">The sequence shown here is derived from an EMBL/GenBank/DDBJ whole genome shotgun (WGS) entry which is preliminary data.</text>
</comment>
<dbReference type="NCBIfam" id="NF002982">
    <property type="entry name" value="PRK03699.1"/>
    <property type="match status" value="1"/>
</dbReference>
<organism evidence="9 10">
    <name type="scientific">Alteromonas alba</name>
    <dbReference type="NCBI Taxonomy" id="2079529"/>
    <lineage>
        <taxon>Bacteria</taxon>
        <taxon>Pseudomonadati</taxon>
        <taxon>Pseudomonadota</taxon>
        <taxon>Gammaproteobacteria</taxon>
        <taxon>Alteromonadales</taxon>
        <taxon>Alteromonadaceae</taxon>
        <taxon>Alteromonas/Salinimonas group</taxon>
        <taxon>Alteromonas</taxon>
    </lineage>
</organism>
<feature type="transmembrane region" description="Helical" evidence="7">
    <location>
        <begin position="309"/>
        <end position="328"/>
    </location>
</feature>
<dbReference type="InterPro" id="IPR011701">
    <property type="entry name" value="MFS"/>
</dbReference>
<evidence type="ECO:0000259" key="8">
    <source>
        <dbReference type="PROSITE" id="PS50850"/>
    </source>
</evidence>
<dbReference type="AlphaFoldDB" id="A0A2S9VGG3"/>
<feature type="transmembrane region" description="Helical" evidence="7">
    <location>
        <begin position="260"/>
        <end position="277"/>
    </location>
</feature>
<evidence type="ECO:0000256" key="2">
    <source>
        <dbReference type="ARBA" id="ARBA00008335"/>
    </source>
</evidence>
<dbReference type="Gene3D" id="1.20.1250.20">
    <property type="entry name" value="MFS general substrate transporter like domains"/>
    <property type="match status" value="2"/>
</dbReference>